<comment type="caution">
    <text evidence="1">The sequence shown here is derived from an EMBL/GenBank/DDBJ whole genome shotgun (WGS) entry which is preliminary data.</text>
</comment>
<reference evidence="1 2" key="1">
    <citation type="submission" date="2024-01" db="EMBL/GenBank/DDBJ databases">
        <title>The genomes of 5 underutilized Papilionoideae crops provide insights into root nodulation and disease resistanc.</title>
        <authorList>
            <person name="Yuan L."/>
        </authorList>
    </citation>
    <scope>NUCLEOTIDE SEQUENCE [LARGE SCALE GENOMIC DNA]</scope>
    <source>
        <strain evidence="1">ZHUSHIDOU_FW_LH</strain>
        <tissue evidence="1">Leaf</tissue>
    </source>
</reference>
<dbReference type="InterPro" id="IPR044968">
    <property type="entry name" value="PRD1"/>
</dbReference>
<proteinExistence type="predicted"/>
<keyword evidence="2" id="KW-1185">Reference proteome</keyword>
<dbReference type="PANTHER" id="PTHR36379:SF1">
    <property type="entry name" value="PUTATIVE RECOMBINATION INITIATION DEFECT 1-RELATED"/>
    <property type="match status" value="1"/>
</dbReference>
<sequence>MTFIAILADEKLVLASLEQYILLNSSDFQYPNADNMAVTRLVNLYCLLRGLGQMSYHFHYSREAEDIILHLINNDEWDLLYARIHTVSLKWFFQQESIIKSLCCQMLNLCRSCNLEGADMILGNNDQTINVWTLAESVSTEDNYGARIFWPTGLNSANFSVSLEVIFNSYVGKPYPKALEEASKQILFNTSIISVVNTIASKASSAGPALVDYDEKTSTAQTLTFVLWLNYFTIKRLLGWESVAKETKVTGKISWCRLIMEEMTVSLATPALASQSFIKSRTPAIHTHCIAETGLNTSVDEICV</sequence>
<dbReference type="Proteomes" id="UP001372338">
    <property type="component" value="Unassembled WGS sequence"/>
</dbReference>
<dbReference type="AlphaFoldDB" id="A0AAN9EKA2"/>
<evidence type="ECO:0000313" key="2">
    <source>
        <dbReference type="Proteomes" id="UP001372338"/>
    </source>
</evidence>
<protein>
    <submittedName>
        <fullName evidence="1">Uncharacterized protein</fullName>
    </submittedName>
</protein>
<dbReference type="EMBL" id="JAYWIO010000006">
    <property type="protein sequence ID" value="KAK7256305.1"/>
    <property type="molecule type" value="Genomic_DNA"/>
</dbReference>
<dbReference type="PANTHER" id="PTHR36379">
    <property type="entry name" value="PROTEIN PRD1"/>
    <property type="match status" value="1"/>
</dbReference>
<gene>
    <name evidence="1" type="ORF">RIF29_29746</name>
</gene>
<organism evidence="1 2">
    <name type="scientific">Crotalaria pallida</name>
    <name type="common">Smooth rattlebox</name>
    <name type="synonym">Crotalaria striata</name>
    <dbReference type="NCBI Taxonomy" id="3830"/>
    <lineage>
        <taxon>Eukaryota</taxon>
        <taxon>Viridiplantae</taxon>
        <taxon>Streptophyta</taxon>
        <taxon>Embryophyta</taxon>
        <taxon>Tracheophyta</taxon>
        <taxon>Spermatophyta</taxon>
        <taxon>Magnoliopsida</taxon>
        <taxon>eudicotyledons</taxon>
        <taxon>Gunneridae</taxon>
        <taxon>Pentapetalae</taxon>
        <taxon>rosids</taxon>
        <taxon>fabids</taxon>
        <taxon>Fabales</taxon>
        <taxon>Fabaceae</taxon>
        <taxon>Papilionoideae</taxon>
        <taxon>50 kb inversion clade</taxon>
        <taxon>genistoids sensu lato</taxon>
        <taxon>core genistoids</taxon>
        <taxon>Crotalarieae</taxon>
        <taxon>Crotalaria</taxon>
    </lineage>
</organism>
<evidence type="ECO:0000313" key="1">
    <source>
        <dbReference type="EMBL" id="KAK7256305.1"/>
    </source>
</evidence>
<name>A0AAN9EKA2_CROPI</name>
<accession>A0AAN9EKA2</accession>
<dbReference type="GO" id="GO:0042138">
    <property type="term" value="P:meiotic DNA double-strand break formation"/>
    <property type="evidence" value="ECO:0007669"/>
    <property type="project" value="InterPro"/>
</dbReference>